<gene>
    <name evidence="1" type="ORF">Bpfe_005271</name>
</gene>
<keyword evidence="2" id="KW-1185">Reference proteome</keyword>
<dbReference type="EMBL" id="JASAOG010000014">
    <property type="protein sequence ID" value="KAK0065245.1"/>
    <property type="molecule type" value="Genomic_DNA"/>
</dbReference>
<accession>A0AAD8C306</accession>
<protein>
    <submittedName>
        <fullName evidence="1">Uncharacterized protein</fullName>
    </submittedName>
</protein>
<dbReference type="Proteomes" id="UP001233172">
    <property type="component" value="Unassembled WGS sequence"/>
</dbReference>
<evidence type="ECO:0000313" key="1">
    <source>
        <dbReference type="EMBL" id="KAK0065245.1"/>
    </source>
</evidence>
<organism evidence="1 2">
    <name type="scientific">Biomphalaria pfeifferi</name>
    <name type="common">Bloodfluke planorb</name>
    <name type="synonym">Freshwater snail</name>
    <dbReference type="NCBI Taxonomy" id="112525"/>
    <lineage>
        <taxon>Eukaryota</taxon>
        <taxon>Metazoa</taxon>
        <taxon>Spiralia</taxon>
        <taxon>Lophotrochozoa</taxon>
        <taxon>Mollusca</taxon>
        <taxon>Gastropoda</taxon>
        <taxon>Heterobranchia</taxon>
        <taxon>Euthyneura</taxon>
        <taxon>Panpulmonata</taxon>
        <taxon>Hygrophila</taxon>
        <taxon>Lymnaeoidea</taxon>
        <taxon>Planorbidae</taxon>
        <taxon>Biomphalaria</taxon>
    </lineage>
</organism>
<dbReference type="AlphaFoldDB" id="A0AAD8C306"/>
<proteinExistence type="predicted"/>
<evidence type="ECO:0000313" key="2">
    <source>
        <dbReference type="Proteomes" id="UP001233172"/>
    </source>
</evidence>
<comment type="caution">
    <text evidence="1">The sequence shown here is derived from an EMBL/GenBank/DDBJ whole genome shotgun (WGS) entry which is preliminary data.</text>
</comment>
<sequence length="63" mass="6924">MNSGDSTTENACMSPITKFMIRSFTCCCDRSATLLLVHEVKVFCFFATGSGNPFDEVTDLFSV</sequence>
<feature type="non-terminal residue" evidence="1">
    <location>
        <position position="63"/>
    </location>
</feature>
<reference evidence="1" key="1">
    <citation type="journal article" date="2023" name="PLoS Negl. Trop. Dis.">
        <title>A genome sequence for Biomphalaria pfeifferi, the major vector snail for the human-infecting parasite Schistosoma mansoni.</title>
        <authorList>
            <person name="Bu L."/>
            <person name="Lu L."/>
            <person name="Laidemitt M.R."/>
            <person name="Zhang S.M."/>
            <person name="Mutuku M."/>
            <person name="Mkoji G."/>
            <person name="Steinauer M."/>
            <person name="Loker E.S."/>
        </authorList>
    </citation>
    <scope>NUCLEOTIDE SEQUENCE</scope>
    <source>
        <strain evidence="1">KasaAsao</strain>
    </source>
</reference>
<reference evidence="1" key="2">
    <citation type="submission" date="2023-04" db="EMBL/GenBank/DDBJ databases">
        <authorList>
            <person name="Bu L."/>
            <person name="Lu L."/>
            <person name="Laidemitt M.R."/>
            <person name="Zhang S.M."/>
            <person name="Mutuku M."/>
            <person name="Mkoji G."/>
            <person name="Steinauer M."/>
            <person name="Loker E.S."/>
        </authorList>
    </citation>
    <scope>NUCLEOTIDE SEQUENCE</scope>
    <source>
        <strain evidence="1">KasaAsao</strain>
        <tissue evidence="1">Whole Snail</tissue>
    </source>
</reference>
<name>A0AAD8C306_BIOPF</name>